<name>A0A317FBA2_9PROT</name>
<dbReference type="InterPro" id="IPR001851">
    <property type="entry name" value="ABC_transp_permease"/>
</dbReference>
<feature type="transmembrane region" description="Helical" evidence="6">
    <location>
        <begin position="97"/>
        <end position="115"/>
    </location>
</feature>
<evidence type="ECO:0000313" key="7">
    <source>
        <dbReference type="EMBL" id="PWS35762.1"/>
    </source>
</evidence>
<dbReference type="PANTHER" id="PTHR43370">
    <property type="entry name" value="SUGAR ABC TRANSPORTER INTEGRAL MEMBRANE PROTEIN-RELATED"/>
    <property type="match status" value="1"/>
</dbReference>
<dbReference type="AlphaFoldDB" id="A0A317FBA2"/>
<dbReference type="OrthoDB" id="9792579at2"/>
<evidence type="ECO:0000256" key="4">
    <source>
        <dbReference type="ARBA" id="ARBA00022989"/>
    </source>
</evidence>
<feature type="transmembrane region" description="Helical" evidence="6">
    <location>
        <begin position="258"/>
        <end position="275"/>
    </location>
</feature>
<keyword evidence="4 6" id="KW-1133">Transmembrane helix</keyword>
<keyword evidence="2" id="KW-1003">Cell membrane</keyword>
<feature type="transmembrane region" description="Helical" evidence="6">
    <location>
        <begin position="12"/>
        <end position="32"/>
    </location>
</feature>
<keyword evidence="5 6" id="KW-0472">Membrane</keyword>
<dbReference type="Pfam" id="PF02653">
    <property type="entry name" value="BPD_transp_2"/>
    <property type="match status" value="1"/>
</dbReference>
<evidence type="ECO:0000256" key="5">
    <source>
        <dbReference type="ARBA" id="ARBA00023136"/>
    </source>
</evidence>
<feature type="transmembrane region" description="Helical" evidence="6">
    <location>
        <begin position="287"/>
        <end position="308"/>
    </location>
</feature>
<sequence length="325" mass="32906">MEATLDLVVPILAATLRVAAPLILAALAGLFAERSGVVDVGLEGKMLFAAFAAAATAAVTGSAWAGLGAAILASSALALIHAFACVTLRGSQVVSGMAINVLAAGLSATLALAWFRQGGQTPPLTGAARFAPIPLPGAEWIAEVPLLGRLLVGVVGGHAMPVYVAFALVPLAAFVLWRTRFGLRLRACGENPGAVDAAGVSVARLRYAGVLIAGVLCGIAGAAISTAQGAQFSPEMTAGRGFIALAALIVANWKPWPVLWTCLGFGLLDAVAIRLQGVPVPGLGVPFPVQAIQALPYVLTVILLAGFVGRATAPRAAGVPYVKER</sequence>
<feature type="transmembrane region" description="Helical" evidence="6">
    <location>
        <begin position="207"/>
        <end position="226"/>
    </location>
</feature>
<protein>
    <submittedName>
        <fullName evidence="7">Sugar ABC transporter permease</fullName>
    </submittedName>
</protein>
<comment type="subcellular location">
    <subcellularLocation>
        <location evidence="1">Cell membrane</location>
        <topology evidence="1">Multi-pass membrane protein</topology>
    </subcellularLocation>
</comment>
<dbReference type="GO" id="GO:0005886">
    <property type="term" value="C:plasma membrane"/>
    <property type="evidence" value="ECO:0007669"/>
    <property type="project" value="UniProtKB-SubCell"/>
</dbReference>
<dbReference type="PANTHER" id="PTHR43370:SF1">
    <property type="entry name" value="GUANOSINE ABC TRANSPORTER PERMEASE PROTEIN NUPQ"/>
    <property type="match status" value="1"/>
</dbReference>
<evidence type="ECO:0000256" key="1">
    <source>
        <dbReference type="ARBA" id="ARBA00004651"/>
    </source>
</evidence>
<keyword evidence="3 6" id="KW-0812">Transmembrane</keyword>
<evidence type="ECO:0000256" key="6">
    <source>
        <dbReference type="SAM" id="Phobius"/>
    </source>
</evidence>
<dbReference type="EMBL" id="QGNA01000004">
    <property type="protein sequence ID" value="PWS35762.1"/>
    <property type="molecule type" value="Genomic_DNA"/>
</dbReference>
<dbReference type="RefSeq" id="WP_109872128.1">
    <property type="nucleotide sequence ID" value="NZ_QGNA01000004.1"/>
</dbReference>
<evidence type="ECO:0000313" key="8">
    <source>
        <dbReference type="Proteomes" id="UP000245765"/>
    </source>
</evidence>
<comment type="caution">
    <text evidence="7">The sequence shown here is derived from an EMBL/GenBank/DDBJ whole genome shotgun (WGS) entry which is preliminary data.</text>
</comment>
<proteinExistence type="predicted"/>
<dbReference type="CDD" id="cd06580">
    <property type="entry name" value="TM_PBP1_transp_TpRbsC_like"/>
    <property type="match status" value="1"/>
</dbReference>
<feature type="transmembrane region" description="Helical" evidence="6">
    <location>
        <begin position="232"/>
        <end position="251"/>
    </location>
</feature>
<reference evidence="8" key="1">
    <citation type="submission" date="2018-05" db="EMBL/GenBank/DDBJ databases">
        <authorList>
            <person name="Du Z."/>
            <person name="Wang X."/>
        </authorList>
    </citation>
    <scope>NUCLEOTIDE SEQUENCE [LARGE SCALE GENOMIC DNA]</scope>
    <source>
        <strain evidence="8">CQN31</strain>
    </source>
</reference>
<dbReference type="GO" id="GO:0022857">
    <property type="term" value="F:transmembrane transporter activity"/>
    <property type="evidence" value="ECO:0007669"/>
    <property type="project" value="InterPro"/>
</dbReference>
<evidence type="ECO:0000256" key="3">
    <source>
        <dbReference type="ARBA" id="ARBA00022692"/>
    </source>
</evidence>
<feature type="transmembrane region" description="Helical" evidence="6">
    <location>
        <begin position="150"/>
        <end position="177"/>
    </location>
</feature>
<feature type="transmembrane region" description="Helical" evidence="6">
    <location>
        <begin position="44"/>
        <end position="64"/>
    </location>
</feature>
<evidence type="ECO:0000256" key="2">
    <source>
        <dbReference type="ARBA" id="ARBA00022475"/>
    </source>
</evidence>
<accession>A0A317FBA2</accession>
<gene>
    <name evidence="7" type="ORF">DFH01_19480</name>
</gene>
<organism evidence="7 8">
    <name type="scientific">Falsiroseomonas bella</name>
    <dbReference type="NCBI Taxonomy" id="2184016"/>
    <lineage>
        <taxon>Bacteria</taxon>
        <taxon>Pseudomonadati</taxon>
        <taxon>Pseudomonadota</taxon>
        <taxon>Alphaproteobacteria</taxon>
        <taxon>Acetobacterales</taxon>
        <taxon>Roseomonadaceae</taxon>
        <taxon>Falsiroseomonas</taxon>
    </lineage>
</organism>
<dbReference type="Proteomes" id="UP000245765">
    <property type="component" value="Unassembled WGS sequence"/>
</dbReference>
<keyword evidence="8" id="KW-1185">Reference proteome</keyword>